<sequence length="183" mass="21024">MQAILKLDLAGQPRGWMSLHEAITAYARGDVVYGIGEPLPPVFGGVQRCSGERSRMDVQPIVALGGRIVSNFSPPLCNRTLFRRDDQRCLYCGNRFQRSELTRDHVLPVSRGGGDRWENVVAACKRCNWQKDNKTPEEAHMPLLAVPFRPNPYEWHFLAKERILSDQMEYLSRQFKAERDWAH</sequence>
<dbReference type="PANTHER" id="PTHR33877">
    <property type="entry name" value="SLL1193 PROTEIN"/>
    <property type="match status" value="1"/>
</dbReference>
<protein>
    <submittedName>
        <fullName evidence="2">HNH endonuclease</fullName>
    </submittedName>
</protein>
<keyword evidence="2" id="KW-0255">Endonuclease</keyword>
<dbReference type="InterPro" id="IPR003615">
    <property type="entry name" value="HNH_nuc"/>
</dbReference>
<comment type="caution">
    <text evidence="2">The sequence shown here is derived from an EMBL/GenBank/DDBJ whole genome shotgun (WGS) entry which is preliminary data.</text>
</comment>
<dbReference type="RefSeq" id="WP_117314982.1">
    <property type="nucleotide sequence ID" value="NZ_QQSW01000002.1"/>
</dbReference>
<dbReference type="Proteomes" id="UP000294980">
    <property type="component" value="Unassembled WGS sequence"/>
</dbReference>
<evidence type="ECO:0000313" key="2">
    <source>
        <dbReference type="EMBL" id="TCO76693.1"/>
    </source>
</evidence>
<dbReference type="OrthoDB" id="9802901at2"/>
<dbReference type="InterPro" id="IPR029471">
    <property type="entry name" value="HNH_5"/>
</dbReference>
<feature type="domain" description="HNH nuclease" evidence="1">
    <location>
        <begin position="76"/>
        <end position="129"/>
    </location>
</feature>
<keyword evidence="3" id="KW-1185">Reference proteome</keyword>
<dbReference type="EMBL" id="SLWX01000004">
    <property type="protein sequence ID" value="TCO76693.1"/>
    <property type="molecule type" value="Genomic_DNA"/>
</dbReference>
<proteinExistence type="predicted"/>
<dbReference type="CDD" id="cd00085">
    <property type="entry name" value="HNHc"/>
    <property type="match status" value="1"/>
</dbReference>
<dbReference type="Pfam" id="PF14279">
    <property type="entry name" value="HNH_5"/>
    <property type="match status" value="1"/>
</dbReference>
<dbReference type="AlphaFoldDB" id="A0A4R2KSD6"/>
<dbReference type="Gene3D" id="1.10.30.50">
    <property type="match status" value="1"/>
</dbReference>
<evidence type="ECO:0000313" key="3">
    <source>
        <dbReference type="Proteomes" id="UP000294980"/>
    </source>
</evidence>
<reference evidence="2 3" key="1">
    <citation type="submission" date="2019-03" db="EMBL/GenBank/DDBJ databases">
        <title>Genomic Encyclopedia of Type Strains, Phase IV (KMG-IV): sequencing the most valuable type-strain genomes for metagenomic binning, comparative biology and taxonomic classification.</title>
        <authorList>
            <person name="Goeker M."/>
        </authorList>
    </citation>
    <scope>NUCLEOTIDE SEQUENCE [LARGE SCALE GENOMIC DNA]</scope>
    <source>
        <strain evidence="2 3">DSM 23344</strain>
    </source>
</reference>
<accession>A0A4R2KSD6</accession>
<organism evidence="2 3">
    <name type="scientific">Chromatocurvus halotolerans</name>
    <dbReference type="NCBI Taxonomy" id="1132028"/>
    <lineage>
        <taxon>Bacteria</taxon>
        <taxon>Pseudomonadati</taxon>
        <taxon>Pseudomonadota</taxon>
        <taxon>Gammaproteobacteria</taxon>
        <taxon>Cellvibrionales</taxon>
        <taxon>Halieaceae</taxon>
        <taxon>Chromatocurvus</taxon>
    </lineage>
</organism>
<name>A0A4R2KSD6_9GAMM</name>
<keyword evidence="2" id="KW-0540">Nuclease</keyword>
<dbReference type="PANTHER" id="PTHR33877:SF2">
    <property type="entry name" value="OS07G0170200 PROTEIN"/>
    <property type="match status" value="1"/>
</dbReference>
<gene>
    <name evidence="2" type="ORF">EV688_104147</name>
</gene>
<dbReference type="GO" id="GO:0004519">
    <property type="term" value="F:endonuclease activity"/>
    <property type="evidence" value="ECO:0007669"/>
    <property type="project" value="UniProtKB-KW"/>
</dbReference>
<keyword evidence="2" id="KW-0378">Hydrolase</keyword>
<dbReference type="InterPro" id="IPR052892">
    <property type="entry name" value="NA-targeting_endonuclease"/>
</dbReference>
<evidence type="ECO:0000259" key="1">
    <source>
        <dbReference type="SMART" id="SM00507"/>
    </source>
</evidence>
<dbReference type="SMART" id="SM00507">
    <property type="entry name" value="HNHc"/>
    <property type="match status" value="1"/>
</dbReference>